<keyword evidence="3" id="KW-1185">Reference proteome</keyword>
<reference evidence="2 3" key="1">
    <citation type="journal article" date="2014" name="Antonie Van Leeuwenhoek">
        <title>Hyphomonas beringensis sp. nov. and Hyphomonas chukchiensis sp. nov., isolated from surface seawater of the Bering Sea and Chukchi Sea.</title>
        <authorList>
            <person name="Li C."/>
            <person name="Lai Q."/>
            <person name="Li G."/>
            <person name="Dong C."/>
            <person name="Wang J."/>
            <person name="Liao Y."/>
            <person name="Shao Z."/>
        </authorList>
    </citation>
    <scope>NUCLEOTIDE SEQUENCE [LARGE SCALE GENOMIC DNA]</scope>
    <source>
        <strain evidence="2 3">VP2</strain>
    </source>
</reference>
<feature type="signal peptide" evidence="1">
    <location>
        <begin position="1"/>
        <end position="20"/>
    </location>
</feature>
<name>A0A059FEF6_9PROT</name>
<proteinExistence type="predicted"/>
<dbReference type="EMBL" id="ARYJ01000004">
    <property type="protein sequence ID" value="KCZ88999.1"/>
    <property type="molecule type" value="Genomic_DNA"/>
</dbReference>
<comment type="caution">
    <text evidence="2">The sequence shown here is derived from an EMBL/GenBank/DDBJ whole genome shotgun (WGS) entry which is preliminary data.</text>
</comment>
<protein>
    <recommendedName>
        <fullName evidence="4">Lipoprotein</fullName>
    </recommendedName>
</protein>
<evidence type="ECO:0000313" key="2">
    <source>
        <dbReference type="EMBL" id="KCZ88999.1"/>
    </source>
</evidence>
<keyword evidence="1" id="KW-0732">Signal</keyword>
<dbReference type="AlphaFoldDB" id="A0A059FEF6"/>
<evidence type="ECO:0000313" key="3">
    <source>
        <dbReference type="Proteomes" id="UP000024816"/>
    </source>
</evidence>
<dbReference type="Proteomes" id="UP000024816">
    <property type="component" value="Unassembled WGS sequence"/>
</dbReference>
<evidence type="ECO:0008006" key="4">
    <source>
        <dbReference type="Google" id="ProtNLM"/>
    </source>
</evidence>
<evidence type="ECO:0000256" key="1">
    <source>
        <dbReference type="SAM" id="SignalP"/>
    </source>
</evidence>
<organism evidence="2 3">
    <name type="scientific">Hyphomonas jannaschiana VP2</name>
    <dbReference type="NCBI Taxonomy" id="1280952"/>
    <lineage>
        <taxon>Bacteria</taxon>
        <taxon>Pseudomonadati</taxon>
        <taxon>Pseudomonadota</taxon>
        <taxon>Alphaproteobacteria</taxon>
        <taxon>Hyphomonadales</taxon>
        <taxon>Hyphomonadaceae</taxon>
        <taxon>Hyphomonas</taxon>
    </lineage>
</organism>
<gene>
    <name evidence="2" type="ORF">HJA_06877</name>
</gene>
<dbReference type="PATRIC" id="fig|1280952.3.peg.1366"/>
<sequence length="122" mass="12749">MRALLAIGLLLAVPAGAAQAEDLELGTWCWEASDVEGATNSATMILRSDTGQYSMVQKTVGEDDLVYPLKSVGINEYGVVGSPSGDGVILRADGMLEMYDSQGTLGAAEPRALSECLKGNPQ</sequence>
<feature type="chain" id="PRO_5001572819" description="Lipoprotein" evidence="1">
    <location>
        <begin position="21"/>
        <end position="122"/>
    </location>
</feature>
<dbReference type="STRING" id="1280952.HJA_06877"/>
<dbReference type="RefSeq" id="WP_035580045.1">
    <property type="nucleotide sequence ID" value="NZ_ARYJ01000004.1"/>
</dbReference>
<accession>A0A059FEF6</accession>
<dbReference type="OrthoDB" id="9856988at2"/>